<evidence type="ECO:0000313" key="5">
    <source>
        <dbReference type="Proteomes" id="UP000706039"/>
    </source>
</evidence>
<keyword evidence="2" id="KW-0732">Signal</keyword>
<keyword evidence="5" id="KW-1185">Reference proteome</keyword>
<sequence length="221" mass="22282">MTAIRQITAMRLPLLALLFAVAGCGGSGTSTPMADAENGAANGAPAMAADASRGPVADMAGGNGAADIMGAPVDAAPVGDVPAGAGPSGDGPADPATAADGRDPGDRLSEEQVRAQHSPALDACLNSGDAARGVSVAMGGCFHAELKVQDDRLNAAYRSALAKRDAAGQARLRAEERAWIRRRDAECRAVAVGGTIDMVEIPACLLEATIRRRVTLQPMAG</sequence>
<feature type="signal peptide" evidence="2">
    <location>
        <begin position="1"/>
        <end position="22"/>
    </location>
</feature>
<feature type="compositionally biased region" description="Basic and acidic residues" evidence="1">
    <location>
        <begin position="100"/>
        <end position="109"/>
    </location>
</feature>
<feature type="chain" id="PRO_5046386894" evidence="2">
    <location>
        <begin position="23"/>
        <end position="221"/>
    </location>
</feature>
<name>A0ABS7PUS5_9SPHN</name>
<dbReference type="PROSITE" id="PS51257">
    <property type="entry name" value="PROKAR_LIPOPROTEIN"/>
    <property type="match status" value="1"/>
</dbReference>
<dbReference type="PANTHER" id="PTHR39176:SF1">
    <property type="entry name" value="PERIPLASMIC PROTEIN"/>
    <property type="match status" value="1"/>
</dbReference>
<dbReference type="PANTHER" id="PTHR39176">
    <property type="entry name" value="PERIPLASMIC PROTEIN-RELATED"/>
    <property type="match status" value="1"/>
</dbReference>
<dbReference type="EMBL" id="JAINVV010000011">
    <property type="protein sequence ID" value="MBY8825110.1"/>
    <property type="molecule type" value="Genomic_DNA"/>
</dbReference>
<evidence type="ECO:0000256" key="1">
    <source>
        <dbReference type="SAM" id="MobiDB-lite"/>
    </source>
</evidence>
<comment type="caution">
    <text evidence="4">The sequence shown here is derived from an EMBL/GenBank/DDBJ whole genome shotgun (WGS) entry which is preliminary data.</text>
</comment>
<feature type="compositionally biased region" description="Low complexity" evidence="1">
    <location>
        <begin position="77"/>
        <end position="99"/>
    </location>
</feature>
<dbReference type="Gene3D" id="1.20.1270.180">
    <property type="match status" value="1"/>
</dbReference>
<evidence type="ECO:0000313" key="4">
    <source>
        <dbReference type="EMBL" id="MBY8825110.1"/>
    </source>
</evidence>
<evidence type="ECO:0000259" key="3">
    <source>
        <dbReference type="Pfam" id="PF07007"/>
    </source>
</evidence>
<dbReference type="Proteomes" id="UP000706039">
    <property type="component" value="Unassembled WGS sequence"/>
</dbReference>
<reference evidence="4 5" key="1">
    <citation type="submission" date="2021-08" db="EMBL/GenBank/DDBJ databases">
        <authorList>
            <person name="Tuo L."/>
        </authorList>
    </citation>
    <scope>NUCLEOTIDE SEQUENCE [LARGE SCALE GENOMIC DNA]</scope>
    <source>
        <strain evidence="4 5">JCM 31229</strain>
    </source>
</reference>
<gene>
    <name evidence="4" type="ORF">K7G82_22605</name>
</gene>
<protein>
    <submittedName>
        <fullName evidence="4">DUF1311 domain-containing protein</fullName>
    </submittedName>
</protein>
<proteinExistence type="predicted"/>
<organism evidence="4 5">
    <name type="scientific">Sphingomonas colocasiae</name>
    <dbReference type="NCBI Taxonomy" id="1848973"/>
    <lineage>
        <taxon>Bacteria</taxon>
        <taxon>Pseudomonadati</taxon>
        <taxon>Pseudomonadota</taxon>
        <taxon>Alphaproteobacteria</taxon>
        <taxon>Sphingomonadales</taxon>
        <taxon>Sphingomonadaceae</taxon>
        <taxon>Sphingomonas</taxon>
    </lineage>
</organism>
<dbReference type="InterPro" id="IPR009739">
    <property type="entry name" value="LprI-like_N"/>
</dbReference>
<evidence type="ECO:0000256" key="2">
    <source>
        <dbReference type="SAM" id="SignalP"/>
    </source>
</evidence>
<dbReference type="Pfam" id="PF07007">
    <property type="entry name" value="LprI"/>
    <property type="match status" value="1"/>
</dbReference>
<feature type="domain" description="Lysozyme inhibitor LprI-like N-terminal" evidence="3">
    <location>
        <begin position="134"/>
        <end position="213"/>
    </location>
</feature>
<dbReference type="RefSeq" id="WP_222992214.1">
    <property type="nucleotide sequence ID" value="NZ_JAINVV010000011.1"/>
</dbReference>
<accession>A0ABS7PUS5</accession>
<feature type="region of interest" description="Disordered" evidence="1">
    <location>
        <begin position="77"/>
        <end position="109"/>
    </location>
</feature>